<dbReference type="InterPro" id="IPR036259">
    <property type="entry name" value="MFS_trans_sf"/>
</dbReference>
<evidence type="ECO:0000256" key="5">
    <source>
        <dbReference type="ARBA" id="ARBA00022692"/>
    </source>
</evidence>
<dbReference type="PRINTS" id="PR01035">
    <property type="entry name" value="TCRTETA"/>
</dbReference>
<dbReference type="PROSITE" id="PS50850">
    <property type="entry name" value="MFS"/>
    <property type="match status" value="1"/>
</dbReference>
<proteinExistence type="inferred from homology"/>
<keyword evidence="11" id="KW-1185">Reference proteome</keyword>
<dbReference type="KEGG" id="wvi:Weevi_1770"/>
<reference evidence="11" key="2">
    <citation type="journal article" date="2011" name="Stand. Genomic Sci.">
        <title>Complete genome sequence of Weeksella virosa type strain (9751T).</title>
        <authorList>
            <person name="Lang E."/>
            <person name="Teshima H."/>
            <person name="Lucas S."/>
            <person name="Lapidus A."/>
            <person name="Hammon N."/>
            <person name="Deshpande S."/>
            <person name="Nolan M."/>
            <person name="Cheng J."/>
            <person name="Pitluck S."/>
            <person name="Liolios K."/>
            <person name="Pagani I."/>
            <person name="Mikhailova N."/>
            <person name="Ivanova N."/>
            <person name="Mavromatis K."/>
            <person name="Pati A."/>
            <person name="Tapia R."/>
            <person name="Han C."/>
            <person name="Goodwin L."/>
            <person name="Chen A."/>
            <person name="Palaniappan K."/>
            <person name="Land M."/>
            <person name="Hauser L."/>
            <person name="Chang Y."/>
            <person name="Jeffries C."/>
            <person name="Brambilla E."/>
            <person name="Kopitz M."/>
            <person name="Rohde M."/>
            <person name="Goker M."/>
            <person name="Tindall B."/>
            <person name="Detter J."/>
            <person name="Woyke T."/>
            <person name="Bristow J."/>
            <person name="Eisen J."/>
            <person name="Markowitz V."/>
            <person name="Hugenholtz P."/>
            <person name="Klenk H."/>
            <person name="Kyrpides N."/>
        </authorList>
    </citation>
    <scope>NUCLEOTIDE SEQUENCE [LARGE SCALE GENOMIC DNA]</scope>
    <source>
        <strain evidence="11">ATCC 43766 / DSM 16922 / JCM 21250 / NBRC 16016 / NCTC 11634 / CL345/78</strain>
    </source>
</reference>
<dbReference type="eggNOG" id="COG2814">
    <property type="taxonomic scope" value="Bacteria"/>
</dbReference>
<feature type="transmembrane region" description="Helical" evidence="8">
    <location>
        <begin position="166"/>
        <end position="186"/>
    </location>
</feature>
<gene>
    <name evidence="10" type="ordered locus">Weevi_1770</name>
</gene>
<feature type="transmembrane region" description="Helical" evidence="8">
    <location>
        <begin position="51"/>
        <end position="68"/>
    </location>
</feature>
<name>F0P0A1_WEEVC</name>
<organism evidence="10 11">
    <name type="scientific">Weeksella virosa (strain ATCC 43766 / DSM 16922 / JCM 21250 / CCUG 30538 / CDC 9751 / IAM 14551 / NBRC 16016 / NCTC 11634 / CL345/78)</name>
    <dbReference type="NCBI Taxonomy" id="865938"/>
    <lineage>
        <taxon>Bacteria</taxon>
        <taxon>Pseudomonadati</taxon>
        <taxon>Bacteroidota</taxon>
        <taxon>Flavobacteriia</taxon>
        <taxon>Flavobacteriales</taxon>
        <taxon>Weeksellaceae</taxon>
        <taxon>Weeksella</taxon>
    </lineage>
</organism>
<dbReference type="InterPro" id="IPR020846">
    <property type="entry name" value="MFS_dom"/>
</dbReference>
<comment type="subcellular location">
    <subcellularLocation>
        <location evidence="2">Membrane</location>
        <topology evidence="2">Multi-pass membrane protein</topology>
    </subcellularLocation>
</comment>
<comment type="function">
    <text evidence="1">Resistance to tetracycline by an active tetracycline efflux. This is an energy-dependent process that decreases the accumulation of the antibiotic in whole cells. This protein functions as a metal-tetracycline/H(+) antiporter.</text>
</comment>
<feature type="transmembrane region" description="Helical" evidence="8">
    <location>
        <begin position="12"/>
        <end position="31"/>
    </location>
</feature>
<evidence type="ECO:0000256" key="4">
    <source>
        <dbReference type="ARBA" id="ARBA00022448"/>
    </source>
</evidence>
<feature type="transmembrane region" description="Helical" evidence="8">
    <location>
        <begin position="138"/>
        <end position="160"/>
    </location>
</feature>
<reference evidence="10 11" key="1">
    <citation type="journal article" date="2011" name="Stand. Genomic Sci.">
        <title>Complete genome sequence of Weeksella virosa type strain (9751).</title>
        <authorList>
            <person name="Lang E."/>
            <person name="Teshima H."/>
            <person name="Lucas S."/>
            <person name="Lapidus A."/>
            <person name="Hammon N."/>
            <person name="Deshpande S."/>
            <person name="Nolan M."/>
            <person name="Cheng J.F."/>
            <person name="Pitluck S."/>
            <person name="Liolios K."/>
            <person name="Pagani I."/>
            <person name="Mikhailova N."/>
            <person name="Ivanova N."/>
            <person name="Mavromatis K."/>
            <person name="Pati A."/>
            <person name="Tapia R."/>
            <person name="Han C."/>
            <person name="Goodwin L."/>
            <person name="Chen A."/>
            <person name="Palaniappan K."/>
            <person name="Land M."/>
            <person name="Hauser L."/>
            <person name="Chang Y.J."/>
            <person name="Jeffries C.D."/>
            <person name="Brambilla E.M."/>
            <person name="Kopitz M."/>
            <person name="Rohde M."/>
            <person name="Goker M."/>
            <person name="Tindall B.J."/>
            <person name="Detter J.C."/>
            <person name="Woyke T."/>
            <person name="Bristow J."/>
            <person name="Eisen J.A."/>
            <person name="Markowitz V."/>
            <person name="Hugenholtz P."/>
            <person name="Klenk H.P."/>
            <person name="Kyrpides N.C."/>
        </authorList>
    </citation>
    <scope>NUCLEOTIDE SEQUENCE [LARGE SCALE GENOMIC DNA]</scope>
    <source>
        <strain evidence="11">ATCC 43766 / DSM 16922 / JCM 21250 / NBRC 16016 / NCTC 11634 / CL345/78</strain>
    </source>
</reference>
<evidence type="ECO:0000313" key="11">
    <source>
        <dbReference type="Proteomes" id="UP000008641"/>
    </source>
</evidence>
<dbReference type="HOGENOM" id="CLU_001265_10_11_10"/>
<keyword evidence="4" id="KW-0813">Transport</keyword>
<evidence type="ECO:0000256" key="3">
    <source>
        <dbReference type="ARBA" id="ARBA00007520"/>
    </source>
</evidence>
<evidence type="ECO:0000256" key="2">
    <source>
        <dbReference type="ARBA" id="ARBA00004141"/>
    </source>
</evidence>
<dbReference type="InterPro" id="IPR011701">
    <property type="entry name" value="MFS"/>
</dbReference>
<keyword evidence="7 8" id="KW-0472">Membrane</keyword>
<sequence length="407" mass="44846">MSIYHKQATVGFIFVTMLMDIIGIGIIIPVLPKLLEELIGSNLSDAARVGGWLLFSYALMQFLFSPLIGNISDKYGRRKVLLVSLFVFTIDYLILAFSSTLFWLFLGRILAGITGASASTSVAYIADISTAENKAKNYGVIGAAFGIGFILGPLIGGVLGQYGSRVPFYTAAVLCFINFLYALFFLPESLPVTKRRPIDWKSANPIGSIRFFAKYKPILLLMVAMFFMYMAGHAVNTTWTFFTMYRFGWDEKMVGISLAVVGVMVSLVQGFLVRWSNPKFGNAKNILAGLTINMIGLFLFSIAKESWMLIVFLVPYCIGGIAGPALQTEVTNYVNENEQGQLQGTINSINSSTAIFGPLIMTGLFHYFTQPTAILQLPQAPFVMGAIFQLLAVIFAYRSLKKYSTSL</sequence>
<dbReference type="CDD" id="cd17388">
    <property type="entry name" value="MFS_TetA"/>
    <property type="match status" value="1"/>
</dbReference>
<evidence type="ECO:0000259" key="9">
    <source>
        <dbReference type="PROSITE" id="PS50850"/>
    </source>
</evidence>
<dbReference type="PANTHER" id="PTHR23504">
    <property type="entry name" value="MAJOR FACILITATOR SUPERFAMILY DOMAIN-CONTAINING PROTEIN 10"/>
    <property type="match status" value="1"/>
</dbReference>
<keyword evidence="6 8" id="KW-1133">Transmembrane helix</keyword>
<feature type="transmembrane region" description="Helical" evidence="8">
    <location>
        <begin position="309"/>
        <end position="326"/>
    </location>
</feature>
<dbReference type="GO" id="GO:0022857">
    <property type="term" value="F:transmembrane transporter activity"/>
    <property type="evidence" value="ECO:0007669"/>
    <property type="project" value="InterPro"/>
</dbReference>
<dbReference type="Gene3D" id="1.20.1250.20">
    <property type="entry name" value="MFS general substrate transporter like domains"/>
    <property type="match status" value="1"/>
</dbReference>
<dbReference type="GO" id="GO:0016020">
    <property type="term" value="C:membrane"/>
    <property type="evidence" value="ECO:0007669"/>
    <property type="project" value="UniProtKB-SubCell"/>
</dbReference>
<feature type="transmembrane region" description="Helical" evidence="8">
    <location>
        <begin position="285"/>
        <end position="303"/>
    </location>
</feature>
<dbReference type="RefSeq" id="WP_013598850.1">
    <property type="nucleotide sequence ID" value="NC_015144.1"/>
</dbReference>
<dbReference type="Pfam" id="PF07690">
    <property type="entry name" value="MFS_1"/>
    <property type="match status" value="1"/>
</dbReference>
<dbReference type="InterPro" id="IPR005829">
    <property type="entry name" value="Sugar_transporter_CS"/>
</dbReference>
<feature type="transmembrane region" description="Helical" evidence="8">
    <location>
        <begin position="80"/>
        <end position="103"/>
    </location>
</feature>
<dbReference type="AlphaFoldDB" id="F0P0A1"/>
<comment type="similarity">
    <text evidence="3">Belongs to the major facilitator superfamily. TCR/Tet family.</text>
</comment>
<dbReference type="PANTHER" id="PTHR23504:SF15">
    <property type="entry name" value="MAJOR FACILITATOR SUPERFAMILY (MFS) PROFILE DOMAIN-CONTAINING PROTEIN"/>
    <property type="match status" value="1"/>
</dbReference>
<dbReference type="OrthoDB" id="9793283at2"/>
<evidence type="ECO:0000256" key="7">
    <source>
        <dbReference type="ARBA" id="ARBA00023136"/>
    </source>
</evidence>
<dbReference type="PROSITE" id="PS00216">
    <property type="entry name" value="SUGAR_TRANSPORT_1"/>
    <property type="match status" value="1"/>
</dbReference>
<evidence type="ECO:0000256" key="1">
    <source>
        <dbReference type="ARBA" id="ARBA00003279"/>
    </source>
</evidence>
<evidence type="ECO:0000256" key="6">
    <source>
        <dbReference type="ARBA" id="ARBA00022989"/>
    </source>
</evidence>
<dbReference type="SUPFAM" id="SSF103473">
    <property type="entry name" value="MFS general substrate transporter"/>
    <property type="match status" value="1"/>
</dbReference>
<dbReference type="EMBL" id="CP002455">
    <property type="protein sequence ID" value="ADX68461.1"/>
    <property type="molecule type" value="Genomic_DNA"/>
</dbReference>
<keyword evidence="5 8" id="KW-0812">Transmembrane</keyword>
<dbReference type="STRING" id="865938.Weevi_1770"/>
<feature type="transmembrane region" description="Helical" evidence="8">
    <location>
        <begin position="380"/>
        <end position="397"/>
    </location>
</feature>
<evidence type="ECO:0000256" key="8">
    <source>
        <dbReference type="SAM" id="Phobius"/>
    </source>
</evidence>
<dbReference type="InterPro" id="IPR001958">
    <property type="entry name" value="Tet-R_TetA/multi-R_MdtG-like"/>
</dbReference>
<feature type="transmembrane region" description="Helical" evidence="8">
    <location>
        <begin position="254"/>
        <end position="273"/>
    </location>
</feature>
<protein>
    <submittedName>
        <fullName evidence="10">Major facilitator superfamily MFS_1</fullName>
    </submittedName>
</protein>
<feature type="transmembrane region" description="Helical" evidence="8">
    <location>
        <begin position="347"/>
        <end position="368"/>
    </location>
</feature>
<feature type="domain" description="Major facilitator superfamily (MFS) profile" evidence="9">
    <location>
        <begin position="9"/>
        <end position="404"/>
    </location>
</feature>
<evidence type="ECO:0000313" key="10">
    <source>
        <dbReference type="EMBL" id="ADX68461.1"/>
    </source>
</evidence>
<accession>F0P0A1</accession>
<feature type="transmembrane region" description="Helical" evidence="8">
    <location>
        <begin position="218"/>
        <end position="242"/>
    </location>
</feature>
<feature type="transmembrane region" description="Helical" evidence="8">
    <location>
        <begin position="109"/>
        <end position="126"/>
    </location>
</feature>
<dbReference type="Proteomes" id="UP000008641">
    <property type="component" value="Chromosome"/>
</dbReference>